<organism evidence="3 4">
    <name type="scientific">Roseateles toxinivorans</name>
    <dbReference type="NCBI Taxonomy" id="270368"/>
    <lineage>
        <taxon>Bacteria</taxon>
        <taxon>Pseudomonadati</taxon>
        <taxon>Pseudomonadota</taxon>
        <taxon>Betaproteobacteria</taxon>
        <taxon>Burkholderiales</taxon>
        <taxon>Sphaerotilaceae</taxon>
        <taxon>Roseateles</taxon>
    </lineage>
</organism>
<feature type="signal peptide" evidence="1">
    <location>
        <begin position="1"/>
        <end position="22"/>
    </location>
</feature>
<dbReference type="InterPro" id="IPR014263">
    <property type="entry name" value="Methanolan_biosynth_EpsI"/>
</dbReference>
<feature type="chain" id="PRO_5020382411" evidence="1">
    <location>
        <begin position="23"/>
        <end position="240"/>
    </location>
</feature>
<evidence type="ECO:0000256" key="1">
    <source>
        <dbReference type="SAM" id="SignalP"/>
    </source>
</evidence>
<dbReference type="EMBL" id="SNXS01000005">
    <property type="protein sequence ID" value="TDP63348.1"/>
    <property type="molecule type" value="Genomic_DNA"/>
</dbReference>
<name>A0A4V3CT67_9BURK</name>
<evidence type="ECO:0000259" key="2">
    <source>
        <dbReference type="Pfam" id="PF11984"/>
    </source>
</evidence>
<dbReference type="AlphaFoldDB" id="A0A4V3CT67"/>
<keyword evidence="4" id="KW-1185">Reference proteome</keyword>
<feature type="domain" description="Methanolan biosynthesis EpsI" evidence="2">
    <location>
        <begin position="10"/>
        <end position="214"/>
    </location>
</feature>
<protein>
    <submittedName>
        <fullName evidence="3">EpsI family protein</fullName>
    </submittedName>
</protein>
<dbReference type="NCBIfam" id="NF045609">
    <property type="entry name" value="EpsI_type_B"/>
    <property type="match status" value="1"/>
</dbReference>
<sequence length="240" mass="26476">MMSNRWLGALMLASMVGAASFAAVMKPSIYLADEFVKLDLEQVFPENFGTWKIDRSVALVVNPQVQATLDKLYNQTLSRTYINPQGYRIMLSIAYGLDQRDAMQVHYPEVCYPAQGFTVDSNDADVLKTPMGEIPVRRLKTILGGQRYEPVTYWTTVGEKVVANSSTKKFAEMAYGLKGRIPDGLLFRVSSIDRNSPAAFAAQDLFVADILAAADKRQLARLSGLGPTHYLGAKVKPASN</sequence>
<dbReference type="InParanoid" id="A0A4V3CT67"/>
<proteinExistence type="predicted"/>
<comment type="caution">
    <text evidence="3">The sequence shown here is derived from an EMBL/GenBank/DDBJ whole genome shotgun (WGS) entry which is preliminary data.</text>
</comment>
<evidence type="ECO:0000313" key="3">
    <source>
        <dbReference type="EMBL" id="TDP63348.1"/>
    </source>
</evidence>
<dbReference type="Proteomes" id="UP000295361">
    <property type="component" value="Unassembled WGS sequence"/>
</dbReference>
<dbReference type="InterPro" id="IPR054653">
    <property type="entry name" value="EpsI_type_B_pred"/>
</dbReference>
<dbReference type="OrthoDB" id="8583485at2"/>
<dbReference type="NCBIfam" id="TIGR02914">
    <property type="entry name" value="EpsI_fam"/>
    <property type="match status" value="1"/>
</dbReference>
<reference evidence="3 4" key="1">
    <citation type="submission" date="2019-03" db="EMBL/GenBank/DDBJ databases">
        <title>Genomic Encyclopedia of Type Strains, Phase IV (KMG-IV): sequencing the most valuable type-strain genomes for metagenomic binning, comparative biology and taxonomic classification.</title>
        <authorList>
            <person name="Goeker M."/>
        </authorList>
    </citation>
    <scope>NUCLEOTIDE SEQUENCE [LARGE SCALE GENOMIC DNA]</scope>
    <source>
        <strain evidence="3 4">DSM 16998</strain>
    </source>
</reference>
<gene>
    <name evidence="3" type="ORF">DES47_105353</name>
</gene>
<dbReference type="RefSeq" id="WP_133702519.1">
    <property type="nucleotide sequence ID" value="NZ_SNXS01000005.1"/>
</dbReference>
<keyword evidence="1" id="KW-0732">Signal</keyword>
<accession>A0A4V3CT67</accession>
<dbReference type="Pfam" id="PF11984">
    <property type="entry name" value="DUF3485"/>
    <property type="match status" value="1"/>
</dbReference>
<evidence type="ECO:0000313" key="4">
    <source>
        <dbReference type="Proteomes" id="UP000295361"/>
    </source>
</evidence>